<feature type="region of interest" description="Disordered" evidence="1">
    <location>
        <begin position="214"/>
        <end position="239"/>
    </location>
</feature>
<proteinExistence type="predicted"/>
<gene>
    <name evidence="2" type="ORF">APLA_LOCUS4325</name>
</gene>
<protein>
    <submittedName>
        <fullName evidence="2">Uncharacterized protein</fullName>
    </submittedName>
</protein>
<feature type="compositionally biased region" description="Basic and acidic residues" evidence="1">
    <location>
        <begin position="223"/>
        <end position="237"/>
    </location>
</feature>
<dbReference type="AlphaFoldDB" id="A0A8S0ZBT4"/>
<evidence type="ECO:0000313" key="2">
    <source>
        <dbReference type="EMBL" id="CAB3229785.1"/>
    </source>
</evidence>
<dbReference type="OrthoDB" id="148331at2759"/>
<evidence type="ECO:0000256" key="1">
    <source>
        <dbReference type="SAM" id="MobiDB-lite"/>
    </source>
</evidence>
<reference evidence="2 3" key="1">
    <citation type="submission" date="2020-04" db="EMBL/GenBank/DDBJ databases">
        <authorList>
            <person name="Wallbank WR R."/>
            <person name="Pardo Diaz C."/>
            <person name="Kozak K."/>
            <person name="Martin S."/>
            <person name="Jiggins C."/>
            <person name="Moest M."/>
            <person name="Warren A I."/>
            <person name="Byers J.R.P. K."/>
            <person name="Montejo-Kovacevich G."/>
            <person name="Yen C E."/>
        </authorList>
    </citation>
    <scope>NUCLEOTIDE SEQUENCE [LARGE SCALE GENOMIC DNA]</scope>
</reference>
<sequence>MSSIIIDKLKEIEQSNKNGNCDYYTSKEISNCELKSRSVCRTQSREHTPSILTNNDGCDYHQEYHTVKVWAGKLRSLKSEQRLYAEKAIYDVLFEAQLGNLNKSSVKINNRIFHTKQPHSIFNSCNNNPSERPIEIIDNHLPSSQNDEHENRSSEIIIAESFPTDIGALSSECQVTLDDIPDLNTDTGQKRQKKFVDIVPSLVLPVSSRSQSWPYGQTVSENTIDKNDSEETIDKNDSFSGTIATNMPEQILIQLSSDTKNTMQSFNIKDSSEILPL</sequence>
<evidence type="ECO:0000313" key="3">
    <source>
        <dbReference type="Proteomes" id="UP000494256"/>
    </source>
</evidence>
<organism evidence="2 3">
    <name type="scientific">Arctia plantaginis</name>
    <name type="common">Wood tiger moth</name>
    <name type="synonym">Phalaena plantaginis</name>
    <dbReference type="NCBI Taxonomy" id="874455"/>
    <lineage>
        <taxon>Eukaryota</taxon>
        <taxon>Metazoa</taxon>
        <taxon>Ecdysozoa</taxon>
        <taxon>Arthropoda</taxon>
        <taxon>Hexapoda</taxon>
        <taxon>Insecta</taxon>
        <taxon>Pterygota</taxon>
        <taxon>Neoptera</taxon>
        <taxon>Endopterygota</taxon>
        <taxon>Lepidoptera</taxon>
        <taxon>Glossata</taxon>
        <taxon>Ditrysia</taxon>
        <taxon>Noctuoidea</taxon>
        <taxon>Erebidae</taxon>
        <taxon>Arctiinae</taxon>
        <taxon>Arctia</taxon>
    </lineage>
</organism>
<accession>A0A8S0ZBT4</accession>
<dbReference type="EMBL" id="CADEBD010000286">
    <property type="protein sequence ID" value="CAB3229785.1"/>
    <property type="molecule type" value="Genomic_DNA"/>
</dbReference>
<dbReference type="Proteomes" id="UP000494256">
    <property type="component" value="Unassembled WGS sequence"/>
</dbReference>
<name>A0A8S0ZBT4_ARCPL</name>
<comment type="caution">
    <text evidence="2">The sequence shown here is derived from an EMBL/GenBank/DDBJ whole genome shotgun (WGS) entry which is preliminary data.</text>
</comment>